<keyword evidence="11" id="KW-1185">Reference proteome</keyword>
<name>A0A3D9ZVG3_9ACTN</name>
<organism evidence="10 11">
    <name type="scientific">Asanoa ferruginea</name>
    <dbReference type="NCBI Taxonomy" id="53367"/>
    <lineage>
        <taxon>Bacteria</taxon>
        <taxon>Bacillati</taxon>
        <taxon>Actinomycetota</taxon>
        <taxon>Actinomycetes</taxon>
        <taxon>Micromonosporales</taxon>
        <taxon>Micromonosporaceae</taxon>
        <taxon>Asanoa</taxon>
    </lineage>
</organism>
<comment type="caution">
    <text evidence="10">The sequence shown here is derived from an EMBL/GenBank/DDBJ whole genome shotgun (WGS) entry which is preliminary data.</text>
</comment>
<keyword evidence="5 8" id="KW-1133">Transmembrane helix</keyword>
<feature type="domain" description="Pycsar effector protein" evidence="9">
    <location>
        <begin position="7"/>
        <end position="182"/>
    </location>
</feature>
<evidence type="ECO:0000256" key="8">
    <source>
        <dbReference type="SAM" id="Phobius"/>
    </source>
</evidence>
<keyword evidence="4" id="KW-0547">Nucleotide-binding</keyword>
<dbReference type="EMBL" id="QUMQ01000001">
    <property type="protein sequence ID" value="REG01309.1"/>
    <property type="molecule type" value="Genomic_DNA"/>
</dbReference>
<evidence type="ECO:0000256" key="6">
    <source>
        <dbReference type="ARBA" id="ARBA00023118"/>
    </source>
</evidence>
<evidence type="ECO:0000256" key="4">
    <source>
        <dbReference type="ARBA" id="ARBA00022741"/>
    </source>
</evidence>
<gene>
    <name evidence="10" type="ORF">DFJ67_7390</name>
</gene>
<reference evidence="10 11" key="1">
    <citation type="submission" date="2018-08" db="EMBL/GenBank/DDBJ databases">
        <title>Sequencing the genomes of 1000 actinobacteria strains.</title>
        <authorList>
            <person name="Klenk H.-P."/>
        </authorList>
    </citation>
    <scope>NUCLEOTIDE SEQUENCE [LARGE SCALE GENOMIC DNA]</scope>
    <source>
        <strain evidence="10 11">DSM 44099</strain>
    </source>
</reference>
<feature type="transmembrane region" description="Helical" evidence="8">
    <location>
        <begin position="160"/>
        <end position="184"/>
    </location>
</feature>
<evidence type="ECO:0000256" key="3">
    <source>
        <dbReference type="ARBA" id="ARBA00022692"/>
    </source>
</evidence>
<keyword evidence="2" id="KW-1003">Cell membrane</keyword>
<evidence type="ECO:0000256" key="1">
    <source>
        <dbReference type="ARBA" id="ARBA00004236"/>
    </source>
</evidence>
<dbReference type="InterPro" id="IPR043760">
    <property type="entry name" value="PycTM_dom"/>
</dbReference>
<feature type="transmembrane region" description="Helical" evidence="8">
    <location>
        <begin position="25"/>
        <end position="43"/>
    </location>
</feature>
<dbReference type="AlphaFoldDB" id="A0A3D9ZVG3"/>
<keyword evidence="3 8" id="KW-0812">Transmembrane</keyword>
<sequence length="188" mass="20875">MDGLDYARRVYDMVIDWYKTAEKKAQLLLTANGAFATILFGIVSSNPTGLHQFGVNAGAETWFFVTVAVIAFCGAVGYASAGLLSRHRHNIRLDFARLDVHPQEPKTYKREAVWYFGHIASLQFGPTVDLLRTANPRMEFDSLTYNVVGLSRVVLRKHRLVNVGWMLTAVTVIAMTAAAASVVIRTQL</sequence>
<evidence type="ECO:0000313" key="10">
    <source>
        <dbReference type="EMBL" id="REG01309.1"/>
    </source>
</evidence>
<feature type="transmembrane region" description="Helical" evidence="8">
    <location>
        <begin position="63"/>
        <end position="84"/>
    </location>
</feature>
<protein>
    <recommendedName>
        <fullName evidence="9">Pycsar effector protein domain-containing protein</fullName>
    </recommendedName>
</protein>
<evidence type="ECO:0000256" key="5">
    <source>
        <dbReference type="ARBA" id="ARBA00022989"/>
    </source>
</evidence>
<accession>A0A3D9ZVG3</accession>
<evidence type="ECO:0000313" key="11">
    <source>
        <dbReference type="Proteomes" id="UP000256913"/>
    </source>
</evidence>
<evidence type="ECO:0000256" key="7">
    <source>
        <dbReference type="ARBA" id="ARBA00023136"/>
    </source>
</evidence>
<evidence type="ECO:0000259" key="9">
    <source>
        <dbReference type="Pfam" id="PF18967"/>
    </source>
</evidence>
<dbReference type="Proteomes" id="UP000256913">
    <property type="component" value="Unassembled WGS sequence"/>
</dbReference>
<keyword evidence="6" id="KW-0051">Antiviral defense</keyword>
<comment type="subcellular location">
    <subcellularLocation>
        <location evidence="1">Cell membrane</location>
    </subcellularLocation>
</comment>
<evidence type="ECO:0000256" key="2">
    <source>
        <dbReference type="ARBA" id="ARBA00022475"/>
    </source>
</evidence>
<dbReference type="Pfam" id="PF18967">
    <property type="entry name" value="PycTM"/>
    <property type="match status" value="1"/>
</dbReference>
<keyword evidence="7 8" id="KW-0472">Membrane</keyword>
<proteinExistence type="predicted"/>